<evidence type="ECO:0000256" key="8">
    <source>
        <dbReference type="SAM" id="Phobius"/>
    </source>
</evidence>
<protein>
    <recommendedName>
        <fullName evidence="10">UDP-xylose and UDP-N-acetylglucosamine transporter</fullName>
    </recommendedName>
</protein>
<evidence type="ECO:0000256" key="4">
    <source>
        <dbReference type="ARBA" id="ARBA00022597"/>
    </source>
</evidence>
<comment type="similarity">
    <text evidence="2">Belongs to the nucleotide-sugar transporter family. SLC35B subfamily.</text>
</comment>
<comment type="subcellular location">
    <subcellularLocation>
        <location evidence="1">Endomembrane system</location>
        <topology evidence="1">Multi-pass membrane protein</topology>
    </subcellularLocation>
</comment>
<sequence>MNAAAAIFMVFVGCMSNVVFLEFVIKEDPGAGHLITFLQFLFIALEGFAFTSKFGTVKPHIKLKDYSALVASFALTNVCNNYVFHFNVPVPLHIIFRSGSLIMNMILGVILLKKSYSVIKYFSVILITIGIILSTLASAKEVKSTVPKGPPTTPQEDFFWWSIGVCLLTFALFLSARTGIYQEVLFQKYGKHPREVLYYIHLLPLPLFLLVSKSIYEHGIIALESEVIHVLSIVYLPKIVFYIFLNVLTQYICISSVVTLTSECSSLVVTLVLTLRKFFSLVFSIIYFQNPFTTTHWIGTLFVFIGTIIFTDTHKKIYDSVKVKSTVKAEKHM</sequence>
<feature type="transmembrane region" description="Helical" evidence="8">
    <location>
        <begin position="267"/>
        <end position="288"/>
    </location>
</feature>
<dbReference type="GO" id="GO:0005462">
    <property type="term" value="F:UDP-N-acetylglucosamine transmembrane transporter activity"/>
    <property type="evidence" value="ECO:0007669"/>
    <property type="project" value="TreeGrafter"/>
</dbReference>
<keyword evidence="4" id="KW-0762">Sugar transport</keyword>
<feature type="transmembrane region" description="Helical" evidence="8">
    <location>
        <begin position="294"/>
        <end position="311"/>
    </location>
</feature>
<evidence type="ECO:0008006" key="10">
    <source>
        <dbReference type="Google" id="ProtNLM"/>
    </source>
</evidence>
<evidence type="ECO:0000313" key="9">
    <source>
        <dbReference type="EMBL" id="KAL0266261.1"/>
    </source>
</evidence>
<feature type="transmembrane region" description="Helical" evidence="8">
    <location>
        <begin position="119"/>
        <end position="138"/>
    </location>
</feature>
<name>A0AAW2H9Q3_9NEOP</name>
<evidence type="ECO:0000256" key="1">
    <source>
        <dbReference type="ARBA" id="ARBA00004127"/>
    </source>
</evidence>
<keyword evidence="7 8" id="KW-0472">Membrane</keyword>
<evidence type="ECO:0000256" key="3">
    <source>
        <dbReference type="ARBA" id="ARBA00022448"/>
    </source>
</evidence>
<evidence type="ECO:0000256" key="6">
    <source>
        <dbReference type="ARBA" id="ARBA00022989"/>
    </source>
</evidence>
<keyword evidence="3" id="KW-0813">Transport</keyword>
<evidence type="ECO:0000256" key="2">
    <source>
        <dbReference type="ARBA" id="ARBA00010694"/>
    </source>
</evidence>
<dbReference type="GO" id="GO:0005789">
    <property type="term" value="C:endoplasmic reticulum membrane"/>
    <property type="evidence" value="ECO:0007669"/>
    <property type="project" value="TreeGrafter"/>
</dbReference>
<gene>
    <name evidence="9" type="ORF">PYX00_008854</name>
</gene>
<feature type="transmembrane region" description="Helical" evidence="8">
    <location>
        <begin position="90"/>
        <end position="112"/>
    </location>
</feature>
<comment type="caution">
    <text evidence="9">The sequence shown here is derived from an EMBL/GenBank/DDBJ whole genome shotgun (WGS) entry which is preliminary data.</text>
</comment>
<feature type="transmembrane region" description="Helical" evidence="8">
    <location>
        <begin position="31"/>
        <end position="54"/>
    </location>
</feature>
<dbReference type="PANTHER" id="PTHR10778:SF4">
    <property type="entry name" value="NUCLEOTIDE SUGAR TRANSPORTER SLC35B4"/>
    <property type="match status" value="1"/>
</dbReference>
<proteinExistence type="inferred from homology"/>
<dbReference type="NCBIfam" id="TIGR00803">
    <property type="entry name" value="nst"/>
    <property type="match status" value="1"/>
</dbReference>
<keyword evidence="5 8" id="KW-0812">Transmembrane</keyword>
<dbReference type="GO" id="GO:0005464">
    <property type="term" value="F:UDP-xylose transmembrane transporter activity"/>
    <property type="evidence" value="ECO:0007669"/>
    <property type="project" value="TreeGrafter"/>
</dbReference>
<accession>A0AAW2H9Q3</accession>
<dbReference type="InterPro" id="IPR013657">
    <property type="entry name" value="SCL35B1-4/HUT1"/>
</dbReference>
<dbReference type="GO" id="GO:0000139">
    <property type="term" value="C:Golgi membrane"/>
    <property type="evidence" value="ECO:0007669"/>
    <property type="project" value="TreeGrafter"/>
</dbReference>
<dbReference type="PANTHER" id="PTHR10778">
    <property type="entry name" value="SOLUTE CARRIER FAMILY 35 MEMBER B"/>
    <property type="match status" value="1"/>
</dbReference>
<reference evidence="9" key="1">
    <citation type="journal article" date="2024" name="Gigascience">
        <title>Chromosome-level genome of the poultry shaft louse Menopon gallinae provides insight into the host-switching and adaptive evolution of parasitic lice.</title>
        <authorList>
            <person name="Xu Y."/>
            <person name="Ma L."/>
            <person name="Liu S."/>
            <person name="Liang Y."/>
            <person name="Liu Q."/>
            <person name="He Z."/>
            <person name="Tian L."/>
            <person name="Duan Y."/>
            <person name="Cai W."/>
            <person name="Li H."/>
            <person name="Song F."/>
        </authorList>
    </citation>
    <scope>NUCLEOTIDE SEQUENCE</scope>
    <source>
        <strain evidence="9">Cailab_2023a</strain>
    </source>
</reference>
<dbReference type="AlphaFoldDB" id="A0AAW2H9Q3"/>
<feature type="transmembrane region" description="Helical" evidence="8">
    <location>
        <begin position="158"/>
        <end position="176"/>
    </location>
</feature>
<organism evidence="9">
    <name type="scientific">Menopon gallinae</name>
    <name type="common">poultry shaft louse</name>
    <dbReference type="NCBI Taxonomy" id="328185"/>
    <lineage>
        <taxon>Eukaryota</taxon>
        <taxon>Metazoa</taxon>
        <taxon>Ecdysozoa</taxon>
        <taxon>Arthropoda</taxon>
        <taxon>Hexapoda</taxon>
        <taxon>Insecta</taxon>
        <taxon>Pterygota</taxon>
        <taxon>Neoptera</taxon>
        <taxon>Paraneoptera</taxon>
        <taxon>Psocodea</taxon>
        <taxon>Troctomorpha</taxon>
        <taxon>Phthiraptera</taxon>
        <taxon>Amblycera</taxon>
        <taxon>Menoponidae</taxon>
        <taxon>Menopon</taxon>
    </lineage>
</organism>
<evidence type="ECO:0000256" key="7">
    <source>
        <dbReference type="ARBA" id="ARBA00023136"/>
    </source>
</evidence>
<dbReference type="Pfam" id="PF08449">
    <property type="entry name" value="UAA"/>
    <property type="match status" value="1"/>
</dbReference>
<dbReference type="EMBL" id="JARGDH010000005">
    <property type="protein sequence ID" value="KAL0266261.1"/>
    <property type="molecule type" value="Genomic_DNA"/>
</dbReference>
<keyword evidence="6 8" id="KW-1133">Transmembrane helix</keyword>
<evidence type="ECO:0000256" key="5">
    <source>
        <dbReference type="ARBA" id="ARBA00022692"/>
    </source>
</evidence>
<feature type="transmembrane region" description="Helical" evidence="8">
    <location>
        <begin position="239"/>
        <end position="260"/>
    </location>
</feature>
<feature type="transmembrane region" description="Helical" evidence="8">
    <location>
        <begin position="66"/>
        <end position="84"/>
    </location>
</feature>
<feature type="transmembrane region" description="Helical" evidence="8">
    <location>
        <begin position="196"/>
        <end position="216"/>
    </location>
</feature>